<keyword evidence="4" id="KW-1185">Reference proteome</keyword>
<gene>
    <name evidence="3" type="ORF">RB614_39410</name>
</gene>
<evidence type="ECO:0000313" key="3">
    <source>
        <dbReference type="EMBL" id="MDQ7910582.1"/>
    </source>
</evidence>
<organism evidence="3 4">
    <name type="scientific">Phytohabitans maris</name>
    <dbReference type="NCBI Taxonomy" id="3071409"/>
    <lineage>
        <taxon>Bacteria</taxon>
        <taxon>Bacillati</taxon>
        <taxon>Actinomycetota</taxon>
        <taxon>Actinomycetes</taxon>
        <taxon>Micromonosporales</taxon>
        <taxon>Micromonosporaceae</taxon>
    </lineage>
</organism>
<protein>
    <recommendedName>
        <fullName evidence="2">Copper type II ascorbate-dependent monooxygenase C-terminal domain-containing protein</fullName>
    </recommendedName>
</protein>
<accession>A0ABU0ZX82</accession>
<comment type="caution">
    <text evidence="3">The sequence shown here is derived from an EMBL/GenBank/DDBJ whole genome shotgun (WGS) entry which is preliminary data.</text>
</comment>
<dbReference type="EMBL" id="JAVHUY010000059">
    <property type="protein sequence ID" value="MDQ7910582.1"/>
    <property type="molecule type" value="Genomic_DNA"/>
</dbReference>
<evidence type="ECO:0000256" key="1">
    <source>
        <dbReference type="ARBA" id="ARBA00023157"/>
    </source>
</evidence>
<reference evidence="3 4" key="1">
    <citation type="submission" date="2023-08" db="EMBL/GenBank/DDBJ databases">
        <title>Phytohabitans sansha sp. nov., isolated from marine sediment.</title>
        <authorList>
            <person name="Zhao Y."/>
            <person name="Yi K."/>
        </authorList>
    </citation>
    <scope>NUCLEOTIDE SEQUENCE [LARGE SCALE GENOMIC DNA]</scope>
    <source>
        <strain evidence="3 4">ZYX-F-186</strain>
    </source>
</reference>
<feature type="domain" description="Copper type II ascorbate-dependent monooxygenase C-terminal" evidence="2">
    <location>
        <begin position="6"/>
        <end position="72"/>
    </location>
</feature>
<sequence>MEGPATVYATAGHMHLLGRSIKIELNPGTAGAKVLLDVPAYNFDDQAIRPLDTPVQVERGDVVRVTCTHDAQLRRMLPQLQ</sequence>
<dbReference type="SUPFAM" id="SSF49742">
    <property type="entry name" value="PHM/PNGase F"/>
    <property type="match status" value="1"/>
</dbReference>
<keyword evidence="1" id="KW-1015">Disulfide bond</keyword>
<evidence type="ECO:0000313" key="4">
    <source>
        <dbReference type="Proteomes" id="UP001230908"/>
    </source>
</evidence>
<dbReference type="InterPro" id="IPR008977">
    <property type="entry name" value="PHM/PNGase_F_dom_sf"/>
</dbReference>
<dbReference type="Proteomes" id="UP001230908">
    <property type="component" value="Unassembled WGS sequence"/>
</dbReference>
<name>A0ABU0ZX82_9ACTN</name>
<dbReference type="Pfam" id="PF03712">
    <property type="entry name" value="Cu2_monoox_C"/>
    <property type="match status" value="1"/>
</dbReference>
<dbReference type="RefSeq" id="WP_308717827.1">
    <property type="nucleotide sequence ID" value="NZ_JAVHUY010000059.1"/>
</dbReference>
<dbReference type="InterPro" id="IPR014784">
    <property type="entry name" value="Cu2_ascorb_mOase-like_C"/>
</dbReference>
<proteinExistence type="predicted"/>
<dbReference type="Gene3D" id="2.60.120.230">
    <property type="match status" value="1"/>
</dbReference>
<evidence type="ECO:0000259" key="2">
    <source>
        <dbReference type="Pfam" id="PF03712"/>
    </source>
</evidence>
<dbReference type="InterPro" id="IPR024548">
    <property type="entry name" value="Cu2_monoox_C"/>
</dbReference>